<comment type="pathway">
    <text evidence="1">Lipid metabolism; fatty acid biosynthesis.</text>
</comment>
<keyword evidence="8" id="KW-0012">Acyltransferase</keyword>
<dbReference type="PANTHER" id="PTHR11712:SF336">
    <property type="entry name" value="3-OXOACYL-[ACYL-CARRIER-PROTEIN] SYNTHASE, MITOCHONDRIAL"/>
    <property type="match status" value="1"/>
</dbReference>
<dbReference type="GO" id="GO:0004315">
    <property type="term" value="F:3-oxoacyl-[acyl-carrier-protein] synthase activity"/>
    <property type="evidence" value="ECO:0007669"/>
    <property type="project" value="InterPro"/>
</dbReference>
<sequence length="457" mass="47973">MPFPTSSRRVVVTGLGLVTPLGIGWPAVWRQLIAGSSGLTSLVAPHSESGPAARGTRGDANPLRNPARDYGAQFADLPSTVAGLVPYGPMAENRFDPAEWLARGDERKMAQFTQFAMAGAELALRDANWKPETESELLRTGVSVGSGVGSIADSVNNALAFQQSGIRKVSPMFVPRTLINMASGHITMKYGFQGPNHAVSTACTTGLHAIGDASRFIMFGDADVMVAGGSEACIHPLTLAGFAKAKSLSTRFNDRPALASRPFDRQRDGFVIGEGCGIVVLEELEHARRRGAPIYAEIKGYGLSGDAHHMTAPPEDGRGARLAMERALGSAGLRPSDIQYINAHATSTPLGDAAENRAIKKLFANVDSSKFAVSSTKGAIGHLLGAAGAVETIFTILAVYNNMLPPTLNYTPEDDPAGEFNLNYVAGEAQAKSDVSAALTNSFGFGGTNGSLCIGKI</sequence>
<dbReference type="PANTHER" id="PTHR11712">
    <property type="entry name" value="POLYKETIDE SYNTHASE-RELATED"/>
    <property type="match status" value="1"/>
</dbReference>
<dbReference type="FunFam" id="3.40.47.10:FF:000024">
    <property type="entry name" value="3-oxoacyl-[acyl-carrier-protein] synthase, mitochondrial"/>
    <property type="match status" value="1"/>
</dbReference>
<keyword evidence="4 9" id="KW-0808">Transferase</keyword>
<dbReference type="NCBIfam" id="NF005589">
    <property type="entry name" value="PRK07314.1"/>
    <property type="match status" value="1"/>
</dbReference>
<dbReference type="EMBL" id="ML002768">
    <property type="protein sequence ID" value="RKP35864.1"/>
    <property type="molecule type" value="Genomic_DNA"/>
</dbReference>
<dbReference type="GO" id="GO:0006633">
    <property type="term" value="P:fatty acid biosynthetic process"/>
    <property type="evidence" value="ECO:0007669"/>
    <property type="project" value="UniProtKB-KW"/>
</dbReference>
<dbReference type="Proteomes" id="UP000268162">
    <property type="component" value="Unassembled WGS sequence"/>
</dbReference>
<dbReference type="OrthoDB" id="5334845at2759"/>
<comment type="similarity">
    <text evidence="2 9 11">Belongs to the thiolase-like superfamily. Beta-ketoacyl-ACP synthases family.</text>
</comment>
<proteinExistence type="inferred from homology"/>
<dbReference type="PROSITE" id="PS52004">
    <property type="entry name" value="KS3_2"/>
    <property type="match status" value="1"/>
</dbReference>
<evidence type="ECO:0000256" key="1">
    <source>
        <dbReference type="ARBA" id="ARBA00005194"/>
    </source>
</evidence>
<dbReference type="Pfam" id="PF00109">
    <property type="entry name" value="ketoacyl-synt"/>
    <property type="match status" value="1"/>
</dbReference>
<dbReference type="FunFam" id="3.40.47.10:FF:000015">
    <property type="entry name" value="3-oxoacyl-[acyl-carrier-protein] synthase, mitochondrial"/>
    <property type="match status" value="1"/>
</dbReference>
<dbReference type="AlphaFoldDB" id="A0A4P9ZQU2"/>
<evidence type="ECO:0000259" key="13">
    <source>
        <dbReference type="PROSITE" id="PS52004"/>
    </source>
</evidence>
<feature type="region of interest" description="Disordered" evidence="12">
    <location>
        <begin position="45"/>
        <end position="64"/>
    </location>
</feature>
<evidence type="ECO:0000256" key="4">
    <source>
        <dbReference type="ARBA" id="ARBA00022679"/>
    </source>
</evidence>
<evidence type="ECO:0000256" key="9">
    <source>
        <dbReference type="PIRNR" id="PIRNR000447"/>
    </source>
</evidence>
<dbReference type="Gene3D" id="3.40.47.10">
    <property type="match status" value="2"/>
</dbReference>
<evidence type="ECO:0000256" key="10">
    <source>
        <dbReference type="PIRSR" id="PIRSR000447-1"/>
    </source>
</evidence>
<gene>
    <name evidence="14" type="ORF">BJ085DRAFT_37152</name>
</gene>
<keyword evidence="5" id="KW-0276">Fatty acid metabolism</keyword>
<keyword evidence="15" id="KW-1185">Reference proteome</keyword>
<dbReference type="InterPro" id="IPR000794">
    <property type="entry name" value="Beta-ketoacyl_synthase"/>
</dbReference>
<dbReference type="SMART" id="SM00825">
    <property type="entry name" value="PKS_KS"/>
    <property type="match status" value="1"/>
</dbReference>
<reference evidence="15" key="1">
    <citation type="journal article" date="2018" name="Nat. Microbiol.">
        <title>Leveraging single-cell genomics to expand the fungal tree of life.</title>
        <authorList>
            <person name="Ahrendt S.R."/>
            <person name="Quandt C.A."/>
            <person name="Ciobanu D."/>
            <person name="Clum A."/>
            <person name="Salamov A."/>
            <person name="Andreopoulos B."/>
            <person name="Cheng J.F."/>
            <person name="Woyke T."/>
            <person name="Pelin A."/>
            <person name="Henrissat B."/>
            <person name="Reynolds N.K."/>
            <person name="Benny G.L."/>
            <person name="Smith M.E."/>
            <person name="James T.Y."/>
            <person name="Grigoriev I.V."/>
        </authorList>
    </citation>
    <scope>NUCLEOTIDE SEQUENCE [LARGE SCALE GENOMIC DNA]</scope>
    <source>
        <strain evidence="15">RSA 468</strain>
    </source>
</reference>
<dbReference type="GO" id="GO:0005739">
    <property type="term" value="C:mitochondrion"/>
    <property type="evidence" value="ECO:0007669"/>
    <property type="project" value="TreeGrafter"/>
</dbReference>
<evidence type="ECO:0000256" key="12">
    <source>
        <dbReference type="SAM" id="MobiDB-lite"/>
    </source>
</evidence>
<keyword evidence="6" id="KW-0443">Lipid metabolism</keyword>
<dbReference type="InterPro" id="IPR020841">
    <property type="entry name" value="PKS_Beta-ketoAc_synthase_dom"/>
</dbReference>
<protein>
    <recommendedName>
        <fullName evidence="9">3-oxoacyl-[acyl-carrier-protein] synthase</fullName>
    </recommendedName>
</protein>
<evidence type="ECO:0000256" key="11">
    <source>
        <dbReference type="RuleBase" id="RU003694"/>
    </source>
</evidence>
<dbReference type="CDD" id="cd00834">
    <property type="entry name" value="KAS_I_II"/>
    <property type="match status" value="1"/>
</dbReference>
<evidence type="ECO:0000256" key="7">
    <source>
        <dbReference type="ARBA" id="ARBA00023160"/>
    </source>
</evidence>
<dbReference type="InterPro" id="IPR016039">
    <property type="entry name" value="Thiolase-like"/>
</dbReference>
<evidence type="ECO:0000256" key="2">
    <source>
        <dbReference type="ARBA" id="ARBA00008467"/>
    </source>
</evidence>
<evidence type="ECO:0000256" key="3">
    <source>
        <dbReference type="ARBA" id="ARBA00022516"/>
    </source>
</evidence>
<keyword evidence="7 9" id="KW-0275">Fatty acid biosynthesis</keyword>
<dbReference type="Pfam" id="PF02801">
    <property type="entry name" value="Ketoacyl-synt_C"/>
    <property type="match status" value="1"/>
</dbReference>
<evidence type="ECO:0000256" key="5">
    <source>
        <dbReference type="ARBA" id="ARBA00022832"/>
    </source>
</evidence>
<dbReference type="InterPro" id="IPR014031">
    <property type="entry name" value="Ketoacyl_synth_C"/>
</dbReference>
<dbReference type="STRING" id="215637.A0A4P9ZQU2"/>
<evidence type="ECO:0000313" key="15">
    <source>
        <dbReference type="Proteomes" id="UP000268162"/>
    </source>
</evidence>
<dbReference type="InterPro" id="IPR018201">
    <property type="entry name" value="Ketoacyl_synth_AS"/>
</dbReference>
<dbReference type="SUPFAM" id="SSF53901">
    <property type="entry name" value="Thiolase-like"/>
    <property type="match status" value="2"/>
</dbReference>
<keyword evidence="3 9" id="KW-0444">Lipid biosynthesis</keyword>
<feature type="active site" description="For beta-ketoacyl synthase activity" evidence="10">
    <location>
        <position position="203"/>
    </location>
</feature>
<evidence type="ECO:0000256" key="8">
    <source>
        <dbReference type="ARBA" id="ARBA00023315"/>
    </source>
</evidence>
<dbReference type="PIRSF" id="PIRSF000447">
    <property type="entry name" value="KAS_II"/>
    <property type="match status" value="1"/>
</dbReference>
<dbReference type="InterPro" id="IPR017568">
    <property type="entry name" value="3-oxoacyl-ACP_synth-2"/>
</dbReference>
<dbReference type="PROSITE" id="PS00606">
    <property type="entry name" value="KS3_1"/>
    <property type="match status" value="1"/>
</dbReference>
<name>A0A4P9ZQU2_9FUNG</name>
<feature type="domain" description="Ketosynthase family 3 (KS3)" evidence="13">
    <location>
        <begin position="7"/>
        <end position="456"/>
    </location>
</feature>
<evidence type="ECO:0000256" key="6">
    <source>
        <dbReference type="ARBA" id="ARBA00023098"/>
    </source>
</evidence>
<dbReference type="InterPro" id="IPR014030">
    <property type="entry name" value="Ketoacyl_synth_N"/>
</dbReference>
<evidence type="ECO:0000313" key="14">
    <source>
        <dbReference type="EMBL" id="RKP35864.1"/>
    </source>
</evidence>
<accession>A0A4P9ZQU2</accession>
<organism evidence="14 15">
    <name type="scientific">Dimargaris cristalligena</name>
    <dbReference type="NCBI Taxonomy" id="215637"/>
    <lineage>
        <taxon>Eukaryota</taxon>
        <taxon>Fungi</taxon>
        <taxon>Fungi incertae sedis</taxon>
        <taxon>Zoopagomycota</taxon>
        <taxon>Kickxellomycotina</taxon>
        <taxon>Dimargaritomycetes</taxon>
        <taxon>Dimargaritales</taxon>
        <taxon>Dimargaritaceae</taxon>
        <taxon>Dimargaris</taxon>
    </lineage>
</organism>